<dbReference type="GO" id="GO:0032259">
    <property type="term" value="P:methylation"/>
    <property type="evidence" value="ECO:0007669"/>
    <property type="project" value="UniProtKB-KW"/>
</dbReference>
<evidence type="ECO:0000313" key="6">
    <source>
        <dbReference type="Proteomes" id="UP000733611"/>
    </source>
</evidence>
<evidence type="ECO:0000256" key="4">
    <source>
        <dbReference type="ARBA" id="ARBA00047422"/>
    </source>
</evidence>
<dbReference type="Proteomes" id="UP000733611">
    <property type="component" value="Unassembled WGS sequence"/>
</dbReference>
<reference evidence="5" key="2">
    <citation type="submission" date="2021-04" db="EMBL/GenBank/DDBJ databases">
        <authorList>
            <person name="Gilroy R."/>
        </authorList>
    </citation>
    <scope>NUCLEOTIDE SEQUENCE</scope>
    <source>
        <strain evidence="5">378</strain>
    </source>
</reference>
<dbReference type="SUPFAM" id="SSF53335">
    <property type="entry name" value="S-adenosyl-L-methionine-dependent methyltransferases"/>
    <property type="match status" value="1"/>
</dbReference>
<reference evidence="5" key="1">
    <citation type="journal article" date="2021" name="PeerJ">
        <title>Extensive microbial diversity within the chicken gut microbiome revealed by metagenomics and culture.</title>
        <authorList>
            <person name="Gilroy R."/>
            <person name="Ravi A."/>
            <person name="Getino M."/>
            <person name="Pursley I."/>
            <person name="Horton D.L."/>
            <person name="Alikhan N.F."/>
            <person name="Baker D."/>
            <person name="Gharbi K."/>
            <person name="Hall N."/>
            <person name="Watson M."/>
            <person name="Adriaenssens E.M."/>
            <person name="Foster-Nyarko E."/>
            <person name="Jarju S."/>
            <person name="Secka A."/>
            <person name="Antonio M."/>
            <person name="Oren A."/>
            <person name="Chaudhuri R.R."/>
            <person name="La Ragione R."/>
            <person name="Hildebrand F."/>
            <person name="Pallen M.J."/>
        </authorList>
    </citation>
    <scope>NUCLEOTIDE SEQUENCE</scope>
    <source>
        <strain evidence="5">378</strain>
    </source>
</reference>
<dbReference type="AlphaFoldDB" id="A0A948X146"/>
<accession>A0A948X146</accession>
<proteinExistence type="predicted"/>
<dbReference type="InterPro" id="IPR029063">
    <property type="entry name" value="SAM-dependent_MTases_sf"/>
</dbReference>
<dbReference type="GO" id="GO:0009307">
    <property type="term" value="P:DNA restriction-modification system"/>
    <property type="evidence" value="ECO:0007669"/>
    <property type="project" value="UniProtKB-KW"/>
</dbReference>
<protein>
    <submittedName>
        <fullName evidence="5">DNA cytosine methyltransferase</fullName>
    </submittedName>
</protein>
<evidence type="ECO:0000256" key="2">
    <source>
        <dbReference type="ARBA" id="ARBA00022679"/>
    </source>
</evidence>
<dbReference type="Pfam" id="PF00145">
    <property type="entry name" value="DNA_methylase"/>
    <property type="match status" value="1"/>
</dbReference>
<dbReference type="Gene3D" id="3.90.120.10">
    <property type="entry name" value="DNA Methylase, subunit A, domain 2"/>
    <property type="match status" value="1"/>
</dbReference>
<evidence type="ECO:0000256" key="1">
    <source>
        <dbReference type="ARBA" id="ARBA00022603"/>
    </source>
</evidence>
<evidence type="ECO:0000313" key="5">
    <source>
        <dbReference type="EMBL" id="MBU3844031.1"/>
    </source>
</evidence>
<name>A0A948X146_9GAMM</name>
<comment type="caution">
    <text evidence="5">The sequence shown here is derived from an EMBL/GenBank/DDBJ whole genome shotgun (WGS) entry which is preliminary data.</text>
</comment>
<sequence length="60" mass="6544">MPATELVHPTANRHLSVEEYRALQGFAPEYQLCGSIYAQYKQLGNAIPVALGSDCAYPCS</sequence>
<keyword evidence="1 5" id="KW-0489">Methyltransferase</keyword>
<gene>
    <name evidence="5" type="ORF">H9847_04055</name>
</gene>
<keyword evidence="2" id="KW-0808">Transferase</keyword>
<evidence type="ECO:0000256" key="3">
    <source>
        <dbReference type="ARBA" id="ARBA00022747"/>
    </source>
</evidence>
<organism evidence="5 6">
    <name type="scientific">Candidatus Anaerobiospirillum pullicola</name>
    <dbReference type="NCBI Taxonomy" id="2838451"/>
    <lineage>
        <taxon>Bacteria</taxon>
        <taxon>Pseudomonadati</taxon>
        <taxon>Pseudomonadota</taxon>
        <taxon>Gammaproteobacteria</taxon>
        <taxon>Aeromonadales</taxon>
        <taxon>Succinivibrionaceae</taxon>
        <taxon>Anaerobiospirillum</taxon>
    </lineage>
</organism>
<dbReference type="GO" id="GO:0003886">
    <property type="term" value="F:DNA (cytosine-5-)-methyltransferase activity"/>
    <property type="evidence" value="ECO:0007669"/>
    <property type="project" value="UniProtKB-EC"/>
</dbReference>
<comment type="catalytic activity">
    <reaction evidence="4">
        <text>a 2'-deoxycytidine in DNA + S-adenosyl-L-methionine = a 5-methyl-2'-deoxycytidine in DNA + S-adenosyl-L-homocysteine + H(+)</text>
        <dbReference type="Rhea" id="RHEA:13681"/>
        <dbReference type="Rhea" id="RHEA-COMP:11369"/>
        <dbReference type="Rhea" id="RHEA-COMP:11370"/>
        <dbReference type="ChEBI" id="CHEBI:15378"/>
        <dbReference type="ChEBI" id="CHEBI:57856"/>
        <dbReference type="ChEBI" id="CHEBI:59789"/>
        <dbReference type="ChEBI" id="CHEBI:85452"/>
        <dbReference type="ChEBI" id="CHEBI:85454"/>
        <dbReference type="EC" id="2.1.1.37"/>
    </reaction>
</comment>
<dbReference type="EMBL" id="JAHLFE010000077">
    <property type="protein sequence ID" value="MBU3844031.1"/>
    <property type="molecule type" value="Genomic_DNA"/>
</dbReference>
<keyword evidence="3" id="KW-0680">Restriction system</keyword>
<dbReference type="InterPro" id="IPR001525">
    <property type="entry name" value="C5_MeTfrase"/>
</dbReference>